<evidence type="ECO:0000313" key="2">
    <source>
        <dbReference type="Proteomes" id="UP000016924"/>
    </source>
</evidence>
<dbReference type="STRING" id="1168221.R7YNW8"/>
<keyword evidence="2" id="KW-1185">Reference proteome</keyword>
<dbReference type="HOGENOM" id="CLU_055668_0_0_1"/>
<dbReference type="RefSeq" id="XP_007778831.1">
    <property type="nucleotide sequence ID" value="XM_007780641.1"/>
</dbReference>
<dbReference type="OMA" id="CKIERMA"/>
<organism evidence="1 2">
    <name type="scientific">Coniosporium apollinis (strain CBS 100218)</name>
    <name type="common">Rock-inhabiting black yeast</name>
    <dbReference type="NCBI Taxonomy" id="1168221"/>
    <lineage>
        <taxon>Eukaryota</taxon>
        <taxon>Fungi</taxon>
        <taxon>Dikarya</taxon>
        <taxon>Ascomycota</taxon>
        <taxon>Pezizomycotina</taxon>
        <taxon>Dothideomycetes</taxon>
        <taxon>Dothideomycetes incertae sedis</taxon>
        <taxon>Coniosporium</taxon>
    </lineage>
</organism>
<proteinExistence type="predicted"/>
<gene>
    <name evidence="1" type="ORF">W97_02742</name>
</gene>
<name>R7YNW8_CONA1</name>
<dbReference type="OrthoDB" id="3643156at2759"/>
<protein>
    <submittedName>
        <fullName evidence="1">Uncharacterized protein</fullName>
    </submittedName>
</protein>
<dbReference type="Proteomes" id="UP000016924">
    <property type="component" value="Unassembled WGS sequence"/>
</dbReference>
<dbReference type="AlphaFoldDB" id="R7YNW8"/>
<dbReference type="EMBL" id="JH767563">
    <property type="protein sequence ID" value="EON63514.1"/>
    <property type="molecule type" value="Genomic_DNA"/>
</dbReference>
<reference evidence="2" key="1">
    <citation type="submission" date="2012-06" db="EMBL/GenBank/DDBJ databases">
        <title>The genome sequence of Coniosporium apollinis CBS 100218.</title>
        <authorList>
            <consortium name="The Broad Institute Genome Sequencing Platform"/>
            <person name="Cuomo C."/>
            <person name="Gorbushina A."/>
            <person name="Noack S."/>
            <person name="Walker B."/>
            <person name="Young S.K."/>
            <person name="Zeng Q."/>
            <person name="Gargeya S."/>
            <person name="Fitzgerald M."/>
            <person name="Haas B."/>
            <person name="Abouelleil A."/>
            <person name="Alvarado L."/>
            <person name="Arachchi H.M."/>
            <person name="Berlin A.M."/>
            <person name="Chapman S.B."/>
            <person name="Goldberg J."/>
            <person name="Griggs A."/>
            <person name="Gujja S."/>
            <person name="Hansen M."/>
            <person name="Howarth C."/>
            <person name="Imamovic A."/>
            <person name="Larimer J."/>
            <person name="McCowan C."/>
            <person name="Montmayeur A."/>
            <person name="Murphy C."/>
            <person name="Neiman D."/>
            <person name="Pearson M."/>
            <person name="Priest M."/>
            <person name="Roberts A."/>
            <person name="Saif S."/>
            <person name="Shea T."/>
            <person name="Sisk P."/>
            <person name="Sykes S."/>
            <person name="Wortman J."/>
            <person name="Nusbaum C."/>
            <person name="Birren B."/>
        </authorList>
    </citation>
    <scope>NUCLEOTIDE SEQUENCE [LARGE SCALE GENOMIC DNA]</scope>
    <source>
        <strain evidence="2">CBS 100218</strain>
    </source>
</reference>
<evidence type="ECO:0000313" key="1">
    <source>
        <dbReference type="EMBL" id="EON63514.1"/>
    </source>
</evidence>
<dbReference type="GeneID" id="19900053"/>
<accession>R7YNW8</accession>
<dbReference type="eggNOG" id="ENOG502SXTH">
    <property type="taxonomic scope" value="Eukaryota"/>
</dbReference>
<sequence>MLRPIDVLFISMLVGLLFLPIWRAYLCSPGSHAAEATSIASYGALLQPQELPNRGVGVGFDLTAGYGTVAISYHNGSTANVARVNASETYHKTMSRLSRMSSRYRVSPADARALGDMIKDLRAEAEDFLEYPLSSVVGTIVNLEGLNGNTLDAAFEHAGLGVIQLRFFNYPAYETMTAYAGNGLGICSDYKNRTACKIERMAMQDIYVLSVLYTKTALTVALTLMASANDLYEHPPLKVEDFTLGHDARHQNPNEKYYWEAVKDAVRRAVVWDVGPMRQPAKLLLFGESSGDAKFRAVLNETCQELLEELPQWYDNEPVFVAARGAAELAKRKPFDPWRPAVVQETVDL</sequence>